<keyword evidence="2" id="KW-1185">Reference proteome</keyword>
<comment type="caution">
    <text evidence="1">The sequence shown here is derived from an EMBL/GenBank/DDBJ whole genome shotgun (WGS) entry which is preliminary data.</text>
</comment>
<organism evidence="1 2">
    <name type="scientific">Riccia sorocarpa</name>
    <dbReference type="NCBI Taxonomy" id="122646"/>
    <lineage>
        <taxon>Eukaryota</taxon>
        <taxon>Viridiplantae</taxon>
        <taxon>Streptophyta</taxon>
        <taxon>Embryophyta</taxon>
        <taxon>Marchantiophyta</taxon>
        <taxon>Marchantiopsida</taxon>
        <taxon>Marchantiidae</taxon>
        <taxon>Marchantiales</taxon>
        <taxon>Ricciaceae</taxon>
        <taxon>Riccia</taxon>
    </lineage>
</organism>
<evidence type="ECO:0000313" key="1">
    <source>
        <dbReference type="EMBL" id="KAL3687177.1"/>
    </source>
</evidence>
<dbReference type="EMBL" id="JBJQOH010000004">
    <property type="protein sequence ID" value="KAL3687177.1"/>
    <property type="molecule type" value="Genomic_DNA"/>
</dbReference>
<name>A0ABD3H9M6_9MARC</name>
<sequence>MTPSLRTPRRNRALFVPFLPGVHSQNFTEVSKILEASKRYYGIVGDVPVILAQDETRIKPHVRWEPRRDTLIGFCGSKDGHTCQLGLELSVGSGEEGYSHIVDSFGTNYWRALKHEWDEHCRTVVGLVIGHANDGDSRRRKLMLADYGSMSGVRWKLDWDGWIFSGAISGTGDVYGLGDQDPPHNGKKLVNPLDRSTHPLILGDHHACLEHV</sequence>
<evidence type="ECO:0000313" key="2">
    <source>
        <dbReference type="Proteomes" id="UP001633002"/>
    </source>
</evidence>
<dbReference type="Proteomes" id="UP001633002">
    <property type="component" value="Unassembled WGS sequence"/>
</dbReference>
<accession>A0ABD3H9M6</accession>
<dbReference type="AlphaFoldDB" id="A0ABD3H9M6"/>
<proteinExistence type="predicted"/>
<reference evidence="1 2" key="1">
    <citation type="submission" date="2024-09" db="EMBL/GenBank/DDBJ databases">
        <title>Chromosome-scale assembly of Riccia sorocarpa.</title>
        <authorList>
            <person name="Paukszto L."/>
        </authorList>
    </citation>
    <scope>NUCLEOTIDE SEQUENCE [LARGE SCALE GENOMIC DNA]</scope>
    <source>
        <strain evidence="1">LP-2024</strain>
        <tissue evidence="1">Aerial parts of the thallus</tissue>
    </source>
</reference>
<gene>
    <name evidence="1" type="ORF">R1sor_013486</name>
</gene>
<protein>
    <submittedName>
        <fullName evidence="1">Uncharacterized protein</fullName>
    </submittedName>
</protein>